<organism evidence="3 5">
    <name type="scientific">Streptomyces spongiicola</name>
    <dbReference type="NCBI Taxonomy" id="1690221"/>
    <lineage>
        <taxon>Bacteria</taxon>
        <taxon>Bacillati</taxon>
        <taxon>Actinomycetota</taxon>
        <taxon>Actinomycetes</taxon>
        <taxon>Kitasatosporales</taxon>
        <taxon>Streptomycetaceae</taxon>
        <taxon>Streptomyces</taxon>
    </lineage>
</organism>
<dbReference type="InterPro" id="IPR025591">
    <property type="entry name" value="RloB"/>
</dbReference>
<reference evidence="3 5" key="2">
    <citation type="submission" date="2018-07" db="EMBL/GenBank/DDBJ databases">
        <title>Whole Genome Shotgun Sequence of Streptomyces spongiicola strain 531S.</title>
        <authorList>
            <person name="Dohra H."/>
            <person name="Kodani S."/>
        </authorList>
    </citation>
    <scope>NUCLEOTIDE SEQUENCE [LARGE SCALE GENOMIC DNA]</scope>
    <source>
        <strain evidence="3 5">531S</strain>
    </source>
</reference>
<dbReference type="AlphaFoldDB" id="A0A2S1YXA5"/>
<dbReference type="RefSeq" id="WP_109293736.1">
    <property type="nucleotide sequence ID" value="NZ_BGZL01000003.1"/>
</dbReference>
<evidence type="ECO:0000313" key="5">
    <source>
        <dbReference type="Proteomes" id="UP000265354"/>
    </source>
</evidence>
<protein>
    <recommendedName>
        <fullName evidence="6">RloB domain-containing protein</fullName>
    </recommendedName>
</protein>
<dbReference type="EMBL" id="BGZL01000003">
    <property type="protein sequence ID" value="GBP99927.1"/>
    <property type="molecule type" value="Genomic_DNA"/>
</dbReference>
<dbReference type="Pfam" id="PF13707">
    <property type="entry name" value="RloB"/>
    <property type="match status" value="1"/>
</dbReference>
<gene>
    <name evidence="2" type="ORF">DDQ41_07250</name>
    <name evidence="3" type="ORF">SSP531S_13310</name>
</gene>
<evidence type="ECO:0000313" key="4">
    <source>
        <dbReference type="Proteomes" id="UP000245051"/>
    </source>
</evidence>
<evidence type="ECO:0000313" key="2">
    <source>
        <dbReference type="EMBL" id="AWK08750.1"/>
    </source>
</evidence>
<dbReference type="OrthoDB" id="9796523at2"/>
<dbReference type="Proteomes" id="UP000265354">
    <property type="component" value="Unassembled WGS sequence"/>
</dbReference>
<keyword evidence="4" id="KW-1185">Reference proteome</keyword>
<dbReference type="EMBL" id="CP029254">
    <property type="protein sequence ID" value="AWK08750.1"/>
    <property type="molecule type" value="Genomic_DNA"/>
</dbReference>
<dbReference type="Proteomes" id="UP000245051">
    <property type="component" value="Chromosome"/>
</dbReference>
<reference evidence="2 4" key="1">
    <citation type="submission" date="2018-05" db="EMBL/GenBank/DDBJ databases">
        <title>Complete genome sequence of the Type Strain of Streptomyces spongiicola HNM0071, the producer of staurosporine.</title>
        <authorList>
            <person name="Zhou S."/>
            <person name="Huang X."/>
        </authorList>
    </citation>
    <scope>NUCLEOTIDE SEQUENCE [LARGE SCALE GENOMIC DNA]</scope>
    <source>
        <strain evidence="2 4">HNM0071</strain>
    </source>
</reference>
<sequence length="219" mass="24481">MARTRGKDSLGPAKKGGRRRKVVHVFTEGRVTEPEYIKIVRERAGTNGIEVRIANQSAPGSQRKPINLVEAAVRLMREEMRVARRSGLEKKYWPAVWCLFDRDQHDHIDAALKEAREAGVEVAFSHPCFEVWRLLHHKSVTGTFGGVCDMAVARLPFGGGAANIKTVLPEQIPPGSFAEAKKRARKMNEAHAEHVPKSLRDPYTDVFEFVEKGLGITAY</sequence>
<evidence type="ECO:0000256" key="1">
    <source>
        <dbReference type="SAM" id="MobiDB-lite"/>
    </source>
</evidence>
<name>A0A2S1YXA5_9ACTN</name>
<feature type="region of interest" description="Disordered" evidence="1">
    <location>
        <begin position="1"/>
        <end position="20"/>
    </location>
</feature>
<accession>A0A2S1YXA5</accession>
<evidence type="ECO:0008006" key="6">
    <source>
        <dbReference type="Google" id="ProtNLM"/>
    </source>
</evidence>
<evidence type="ECO:0000313" key="3">
    <source>
        <dbReference type="EMBL" id="GBP99927.1"/>
    </source>
</evidence>
<proteinExistence type="predicted"/>
<dbReference type="KEGG" id="sspo:DDQ41_07250"/>